<keyword evidence="3" id="KW-0862">Zinc</keyword>
<dbReference type="GO" id="GO:1900376">
    <property type="term" value="P:regulation of secondary metabolite biosynthetic process"/>
    <property type="evidence" value="ECO:0007669"/>
    <property type="project" value="TreeGrafter"/>
</dbReference>
<dbReference type="InterPro" id="IPR036390">
    <property type="entry name" value="WH_DNA-bd_sf"/>
</dbReference>
<protein>
    <submittedName>
        <fullName evidence="7">Peroxide stress regulator Ferric uptake regulation protein Fe2+/Zn2+ uptake regulation proteins</fullName>
    </submittedName>
</protein>
<dbReference type="PANTHER" id="PTHR33202">
    <property type="entry name" value="ZINC UPTAKE REGULATION PROTEIN"/>
    <property type="match status" value="1"/>
</dbReference>
<dbReference type="GO" id="GO:0003700">
    <property type="term" value="F:DNA-binding transcription factor activity"/>
    <property type="evidence" value="ECO:0007669"/>
    <property type="project" value="InterPro"/>
</dbReference>
<keyword evidence="4" id="KW-0805">Transcription regulation</keyword>
<dbReference type="GO" id="GO:0045892">
    <property type="term" value="P:negative regulation of DNA-templated transcription"/>
    <property type="evidence" value="ECO:0007669"/>
    <property type="project" value="TreeGrafter"/>
</dbReference>
<dbReference type="InterPro" id="IPR002481">
    <property type="entry name" value="FUR"/>
</dbReference>
<keyword evidence="5" id="KW-0238">DNA-binding</keyword>
<dbReference type="PANTHER" id="PTHR33202:SF7">
    <property type="entry name" value="FERRIC UPTAKE REGULATION PROTEIN"/>
    <property type="match status" value="1"/>
</dbReference>
<dbReference type="Gene3D" id="3.30.1490.190">
    <property type="match status" value="1"/>
</dbReference>
<comment type="similarity">
    <text evidence="1">Belongs to the Fur family.</text>
</comment>
<evidence type="ECO:0000256" key="1">
    <source>
        <dbReference type="ARBA" id="ARBA00007957"/>
    </source>
</evidence>
<evidence type="ECO:0000313" key="7">
    <source>
        <dbReference type="EMBL" id="SHO80571.1"/>
    </source>
</evidence>
<gene>
    <name evidence="7" type="ORF">MNB_SV-15-90</name>
</gene>
<dbReference type="GO" id="GO:0008270">
    <property type="term" value="F:zinc ion binding"/>
    <property type="evidence" value="ECO:0007669"/>
    <property type="project" value="TreeGrafter"/>
</dbReference>
<dbReference type="Pfam" id="PF01475">
    <property type="entry name" value="FUR"/>
    <property type="match status" value="1"/>
</dbReference>
<accession>A0A1W1EI74</accession>
<dbReference type="EMBL" id="FRYL01000012">
    <property type="protein sequence ID" value="SHO80571.1"/>
    <property type="molecule type" value="Genomic_DNA"/>
</dbReference>
<evidence type="ECO:0000256" key="3">
    <source>
        <dbReference type="ARBA" id="ARBA00022833"/>
    </source>
</evidence>
<evidence type="ECO:0000256" key="6">
    <source>
        <dbReference type="ARBA" id="ARBA00023163"/>
    </source>
</evidence>
<dbReference type="Gene3D" id="1.10.10.10">
    <property type="entry name" value="Winged helix-like DNA-binding domain superfamily/Winged helix DNA-binding domain"/>
    <property type="match status" value="1"/>
</dbReference>
<sequence>MINYQNLLKSYGLKTTFQRLSILQSIDNAGHITIDDIHKDILINHPSLSLATVYNNILKMQEIGIIVEVPISGEKSKYEIIKANHIHLICQKCSSIIDKDINKDIEEVFNKMSIENSFILSSTQNNLYGICKNCI</sequence>
<keyword evidence="2" id="KW-0678">Repressor</keyword>
<keyword evidence="6" id="KW-0804">Transcription</keyword>
<organism evidence="7">
    <name type="scientific">hydrothermal vent metagenome</name>
    <dbReference type="NCBI Taxonomy" id="652676"/>
    <lineage>
        <taxon>unclassified sequences</taxon>
        <taxon>metagenomes</taxon>
        <taxon>ecological metagenomes</taxon>
    </lineage>
</organism>
<dbReference type="InterPro" id="IPR036388">
    <property type="entry name" value="WH-like_DNA-bd_sf"/>
</dbReference>
<dbReference type="AlphaFoldDB" id="A0A1W1EI74"/>
<name>A0A1W1EI74_9ZZZZ</name>
<reference evidence="7" key="1">
    <citation type="submission" date="2016-10" db="EMBL/GenBank/DDBJ databases">
        <authorList>
            <person name="de Groot N.N."/>
        </authorList>
    </citation>
    <scope>NUCLEOTIDE SEQUENCE</scope>
</reference>
<evidence type="ECO:0000256" key="2">
    <source>
        <dbReference type="ARBA" id="ARBA00022491"/>
    </source>
</evidence>
<evidence type="ECO:0000256" key="5">
    <source>
        <dbReference type="ARBA" id="ARBA00023125"/>
    </source>
</evidence>
<evidence type="ECO:0000256" key="4">
    <source>
        <dbReference type="ARBA" id="ARBA00023015"/>
    </source>
</evidence>
<dbReference type="SUPFAM" id="SSF46785">
    <property type="entry name" value="Winged helix' DNA-binding domain"/>
    <property type="match status" value="1"/>
</dbReference>
<proteinExistence type="inferred from homology"/>
<dbReference type="CDD" id="cd07153">
    <property type="entry name" value="Fur_like"/>
    <property type="match status" value="1"/>
</dbReference>
<dbReference type="InterPro" id="IPR043135">
    <property type="entry name" value="Fur_C"/>
</dbReference>
<dbReference type="GO" id="GO:0000976">
    <property type="term" value="F:transcription cis-regulatory region binding"/>
    <property type="evidence" value="ECO:0007669"/>
    <property type="project" value="TreeGrafter"/>
</dbReference>